<feature type="transmembrane region" description="Helical" evidence="1">
    <location>
        <begin position="91"/>
        <end position="111"/>
    </location>
</feature>
<protein>
    <recommendedName>
        <fullName evidence="4">DUF3093 domain-containing protein</fullName>
    </recommendedName>
</protein>
<dbReference type="KEGG" id="rhs:A3Q41_03794"/>
<evidence type="ECO:0000256" key="1">
    <source>
        <dbReference type="SAM" id="Phobius"/>
    </source>
</evidence>
<gene>
    <name evidence="2" type="ORF">A3Q41_03794</name>
</gene>
<evidence type="ECO:0008006" key="4">
    <source>
        <dbReference type="Google" id="ProtNLM"/>
    </source>
</evidence>
<dbReference type="AlphaFoldDB" id="A0A143QPZ9"/>
<reference evidence="3" key="2">
    <citation type="submission" date="2016-04" db="EMBL/GenBank/DDBJ databases">
        <title>Complete Genome and Plasmid Sequences for Rhodococcus fascians D188 and Draft Sequences for Rhodococcus spp. Isolates PBTS 1 and PBTS 2.</title>
        <authorList>
            <person name="Stamer R."/>
            <person name="Vereecke D."/>
            <person name="Zhang Y."/>
            <person name="Schilkey F."/>
            <person name="Devitt N."/>
            <person name="Randall J."/>
        </authorList>
    </citation>
    <scope>NUCLEOTIDE SEQUENCE [LARGE SCALE GENOMIC DNA]</scope>
    <source>
        <strain evidence="3">PBTS2</strain>
    </source>
</reference>
<evidence type="ECO:0000313" key="3">
    <source>
        <dbReference type="Proteomes" id="UP000076038"/>
    </source>
</evidence>
<keyword evidence="1" id="KW-1133">Transmembrane helix</keyword>
<evidence type="ECO:0000313" key="2">
    <source>
        <dbReference type="EMBL" id="AMY25080.1"/>
    </source>
</evidence>
<accession>A0A143QPZ9</accession>
<proteinExistence type="predicted"/>
<feature type="transmembrane region" description="Helical" evidence="1">
    <location>
        <begin position="60"/>
        <end position="79"/>
    </location>
</feature>
<keyword evidence="1" id="KW-0472">Membrane</keyword>
<dbReference type="PATRIC" id="fig|1653479.3.peg.3849"/>
<name>A0A143QPZ9_RHOFA</name>
<dbReference type="Proteomes" id="UP000076038">
    <property type="component" value="Chromosome"/>
</dbReference>
<organism evidence="2 3">
    <name type="scientific">Rhodococcoides fascians</name>
    <name type="common">Rhodococcus fascians</name>
    <dbReference type="NCBI Taxonomy" id="1828"/>
    <lineage>
        <taxon>Bacteria</taxon>
        <taxon>Bacillati</taxon>
        <taxon>Actinomycetota</taxon>
        <taxon>Actinomycetes</taxon>
        <taxon>Mycobacteriales</taxon>
        <taxon>Nocardiaceae</taxon>
        <taxon>Rhodococcoides</taxon>
    </lineage>
</organism>
<reference evidence="2 3" key="1">
    <citation type="journal article" date="2016" name="Genome Announc.">
        <title>Complete Genome and Plasmid Sequences for Rhodococcus fascians D188 and Draft Sequences for Rhodococcus Isolates PBTS 1 and PBTS 2.</title>
        <authorList>
            <person name="Stamler R.A."/>
            <person name="Vereecke D."/>
            <person name="Zhang Y."/>
            <person name="Schilkey F."/>
            <person name="Devitt N."/>
            <person name="Randall J.J."/>
        </authorList>
    </citation>
    <scope>NUCLEOTIDE SEQUENCE [LARGE SCALE GENOMIC DNA]</scope>
    <source>
        <strain evidence="2 3">PBTS2</strain>
    </source>
</reference>
<keyword evidence="3" id="KW-1185">Reference proteome</keyword>
<keyword evidence="1" id="KW-0812">Transmembrane</keyword>
<dbReference type="Pfam" id="PF11292">
    <property type="entry name" value="DUF3093"/>
    <property type="match status" value="1"/>
</dbReference>
<sequence>MTSSLTSNETTLICFAVGGATTLGGVTADRQADRANPESDDPASRAGSPGSESVLYAERLWVPLWWWVAGAALAVLLAAEVHMGAPGVRAWLPYVLLLPLVAWGLVAFSRLRVQVVATDPSSDSTESSSAGLELRVGKAHLPLDVASKAAVVPATAKSAALGRQLDPLAFVQHRTWVKQMVIVVLDDPDDPTPYWLISTKRPEDLLAVLSAHGVEAR</sequence>
<dbReference type="InterPro" id="IPR021443">
    <property type="entry name" value="DUF3093"/>
</dbReference>
<dbReference type="EMBL" id="CP015220">
    <property type="protein sequence ID" value="AMY25080.1"/>
    <property type="molecule type" value="Genomic_DNA"/>
</dbReference>